<protein>
    <submittedName>
        <fullName evidence="1">Uncharacterized protein</fullName>
    </submittedName>
</protein>
<organism evidence="1 2">
    <name type="scientific">Phialemonium thermophilum</name>
    <dbReference type="NCBI Taxonomy" id="223376"/>
    <lineage>
        <taxon>Eukaryota</taxon>
        <taxon>Fungi</taxon>
        <taxon>Dikarya</taxon>
        <taxon>Ascomycota</taxon>
        <taxon>Pezizomycotina</taxon>
        <taxon>Sordariomycetes</taxon>
        <taxon>Sordariomycetidae</taxon>
        <taxon>Cephalothecales</taxon>
        <taxon>Cephalothecaceae</taxon>
        <taxon>Phialemonium</taxon>
    </lineage>
</organism>
<reference evidence="1 2" key="1">
    <citation type="journal article" date="2024" name="Commun. Biol.">
        <title>Comparative genomic analysis of thermophilic fungi reveals convergent evolutionary adaptations and gene losses.</title>
        <authorList>
            <person name="Steindorff A.S."/>
            <person name="Aguilar-Pontes M.V."/>
            <person name="Robinson A.J."/>
            <person name="Andreopoulos B."/>
            <person name="LaButti K."/>
            <person name="Kuo A."/>
            <person name="Mondo S."/>
            <person name="Riley R."/>
            <person name="Otillar R."/>
            <person name="Haridas S."/>
            <person name="Lipzen A."/>
            <person name="Grimwood J."/>
            <person name="Schmutz J."/>
            <person name="Clum A."/>
            <person name="Reid I.D."/>
            <person name="Moisan M.C."/>
            <person name="Butler G."/>
            <person name="Nguyen T.T.M."/>
            <person name="Dewar K."/>
            <person name="Conant G."/>
            <person name="Drula E."/>
            <person name="Henrissat B."/>
            <person name="Hansel C."/>
            <person name="Singer S."/>
            <person name="Hutchinson M.I."/>
            <person name="de Vries R.P."/>
            <person name="Natvig D.O."/>
            <person name="Powell A.J."/>
            <person name="Tsang A."/>
            <person name="Grigoriev I.V."/>
        </authorList>
    </citation>
    <scope>NUCLEOTIDE SEQUENCE [LARGE SCALE GENOMIC DNA]</scope>
    <source>
        <strain evidence="1 2">ATCC 24622</strain>
    </source>
</reference>
<gene>
    <name evidence="1" type="ORF">VTK73DRAFT_4319</name>
</gene>
<dbReference type="EMBL" id="JAZHXJ010000247">
    <property type="protein sequence ID" value="KAL1867157.1"/>
    <property type="molecule type" value="Genomic_DNA"/>
</dbReference>
<sequence>MTYQKQISIAPELCATHDQSLHNRVPIGGDLDRDSSVSALGCRIQAFDWQLAFAPSSPEQTNGMTGHLILCFTPGRLTELGLRMEGFPVVRIQGMASAARAKAGGCLLNVYIWRLDSPDFFTRHIVPYDVCTSPGLPHGGLQLSQRRVGKNATCVKARDDGGPKHDSKLQSTQ</sequence>
<keyword evidence="2" id="KW-1185">Reference proteome</keyword>
<dbReference type="Proteomes" id="UP001586593">
    <property type="component" value="Unassembled WGS sequence"/>
</dbReference>
<evidence type="ECO:0000313" key="1">
    <source>
        <dbReference type="EMBL" id="KAL1867157.1"/>
    </source>
</evidence>
<evidence type="ECO:0000313" key="2">
    <source>
        <dbReference type="Proteomes" id="UP001586593"/>
    </source>
</evidence>
<comment type="caution">
    <text evidence="1">The sequence shown here is derived from an EMBL/GenBank/DDBJ whole genome shotgun (WGS) entry which is preliminary data.</text>
</comment>
<name>A0ABR3WUN3_9PEZI</name>
<accession>A0ABR3WUN3</accession>
<proteinExistence type="predicted"/>